<dbReference type="InParanoid" id="A0A163MC43"/>
<dbReference type="SMART" id="SM00415">
    <property type="entry name" value="HSF"/>
    <property type="match status" value="1"/>
</dbReference>
<evidence type="ECO:0000256" key="4">
    <source>
        <dbReference type="ARBA" id="ARBA00023125"/>
    </source>
</evidence>
<feature type="compositionally biased region" description="Polar residues" evidence="8">
    <location>
        <begin position="14"/>
        <end position="111"/>
    </location>
</feature>
<evidence type="ECO:0000256" key="1">
    <source>
        <dbReference type="ARBA" id="ARBA00004123"/>
    </source>
</evidence>
<feature type="compositionally biased region" description="Polar residues" evidence="8">
    <location>
        <begin position="607"/>
        <end position="620"/>
    </location>
</feature>
<keyword evidence="3" id="KW-0805">Transcription regulation</keyword>
<proteinExistence type="inferred from homology"/>
<feature type="compositionally biased region" description="Polar residues" evidence="8">
    <location>
        <begin position="447"/>
        <end position="468"/>
    </location>
</feature>
<evidence type="ECO:0000259" key="9">
    <source>
        <dbReference type="SMART" id="SM00415"/>
    </source>
</evidence>
<dbReference type="InterPro" id="IPR036388">
    <property type="entry name" value="WH-like_DNA-bd_sf"/>
</dbReference>
<evidence type="ECO:0000256" key="5">
    <source>
        <dbReference type="ARBA" id="ARBA00023163"/>
    </source>
</evidence>
<feature type="compositionally biased region" description="Low complexity" evidence="8">
    <location>
        <begin position="543"/>
        <end position="564"/>
    </location>
</feature>
<feature type="compositionally biased region" description="Low complexity" evidence="8">
    <location>
        <begin position="469"/>
        <end position="482"/>
    </location>
</feature>
<feature type="domain" description="HSF-type DNA-binding" evidence="9">
    <location>
        <begin position="130"/>
        <end position="233"/>
    </location>
</feature>
<organism evidence="10">
    <name type="scientific">Absidia glauca</name>
    <name type="common">Pin mould</name>
    <dbReference type="NCBI Taxonomy" id="4829"/>
    <lineage>
        <taxon>Eukaryota</taxon>
        <taxon>Fungi</taxon>
        <taxon>Fungi incertae sedis</taxon>
        <taxon>Mucoromycota</taxon>
        <taxon>Mucoromycotina</taxon>
        <taxon>Mucoromycetes</taxon>
        <taxon>Mucorales</taxon>
        <taxon>Cunninghamellaceae</taxon>
        <taxon>Absidia</taxon>
    </lineage>
</organism>
<dbReference type="InterPro" id="IPR036390">
    <property type="entry name" value="WH_DNA-bd_sf"/>
</dbReference>
<dbReference type="GO" id="GO:0003700">
    <property type="term" value="F:DNA-binding transcription factor activity"/>
    <property type="evidence" value="ECO:0007669"/>
    <property type="project" value="InterPro"/>
</dbReference>
<dbReference type="Proteomes" id="UP000078561">
    <property type="component" value="Unassembled WGS sequence"/>
</dbReference>
<evidence type="ECO:0000256" key="3">
    <source>
        <dbReference type="ARBA" id="ARBA00023015"/>
    </source>
</evidence>
<feature type="compositionally biased region" description="Basic and acidic residues" evidence="8">
    <location>
        <begin position="585"/>
        <end position="594"/>
    </location>
</feature>
<reference evidence="10" key="1">
    <citation type="submission" date="2016-04" db="EMBL/GenBank/DDBJ databases">
        <authorList>
            <person name="Evans L.H."/>
            <person name="Alamgir A."/>
            <person name="Owens N."/>
            <person name="Weber N.D."/>
            <person name="Virtaneva K."/>
            <person name="Barbian K."/>
            <person name="Babar A."/>
            <person name="Rosenke K."/>
        </authorList>
    </citation>
    <scope>NUCLEOTIDE SEQUENCE [LARGE SCALE GENOMIC DNA]</scope>
    <source>
        <strain evidence="10">CBS 101.48</strain>
    </source>
</reference>
<evidence type="ECO:0000256" key="6">
    <source>
        <dbReference type="ARBA" id="ARBA00023242"/>
    </source>
</evidence>
<keyword evidence="4" id="KW-0238">DNA-binding</keyword>
<dbReference type="Gene3D" id="1.10.10.10">
    <property type="entry name" value="Winged helix-like DNA-binding domain superfamily/Winged helix DNA-binding domain"/>
    <property type="match status" value="1"/>
</dbReference>
<keyword evidence="5" id="KW-0804">Transcription</keyword>
<evidence type="ECO:0000256" key="7">
    <source>
        <dbReference type="RuleBase" id="RU004020"/>
    </source>
</evidence>
<keyword evidence="11" id="KW-1185">Reference proteome</keyword>
<gene>
    <name evidence="10" type="primary">ABSGL_09177.1 scaffold 10682</name>
</gene>
<keyword evidence="6" id="KW-0539">Nucleus</keyword>
<feature type="region of interest" description="Disordered" evidence="8">
    <location>
        <begin position="380"/>
        <end position="564"/>
    </location>
</feature>
<accession>A0A163MC43</accession>
<dbReference type="AlphaFoldDB" id="A0A163MC43"/>
<protein>
    <recommendedName>
        <fullName evidence="9">HSF-type DNA-binding domain-containing protein</fullName>
    </recommendedName>
</protein>
<sequence length="641" mass="70085">MKKGIITFTDDVSGKSNSARTKTNTIKNNDEQTNLISKIESENTMAVNDGSNGGTISINTSLSPRNSSSEPDPKSLSPTSPASCSTSIRNISTSGDVSPTSTWKQPTISDRSVSKGKGRATESESSSNRTQAAFVNKLYKMLEDESIQHLINWSENGDLFSVSNPTAFSKLVLPQYFKHNNWQSFVRQLNMYGFHKVNDMIHSNLTSECQKWEFRHQNFRRGAIEELQNIKRKSAKSHHQYLPPSMAASPVSTSSMGRLLLGGHSNQQQAQPYQQPSMQKHIGGHVSQVDNKLSTSASAEKLHSNTLCQQVMRMEDRMNKISESHDSLKTETNKLRIILSRQHIAMQDIADVLIHLAREGSNSTHAEKIASIKRYVTGIGNKLNPPNEGSGDDPPLDSSSTKRSSLDKRPLMAISSSRPATPPSPSPPAAPPPPAAHNPPLYFPPSNADSNKPSSRPSSPMQYANNVITTTSNSSNSSASSKTSRKSDGMPISSILSPSIPSSSHKQEDDQQQCSAPPEQSLIKRLPSIDAVYMGPYPPPPSTSAASLPSSMMDYPRPSLQPLNPLRPLLHLNDTRPHGSPTDTRPIEFNDDTRASSPLMGLGKESSLLNPQPAATTTNLPPHLSYDYNSIHDAKRRRTDN</sequence>
<dbReference type="GO" id="GO:0005634">
    <property type="term" value="C:nucleus"/>
    <property type="evidence" value="ECO:0007669"/>
    <property type="project" value="UniProtKB-SubCell"/>
</dbReference>
<dbReference type="OMA" id="INWSENG"/>
<dbReference type="PANTHER" id="PTHR10015">
    <property type="entry name" value="HEAT SHOCK TRANSCRIPTION FACTOR"/>
    <property type="match status" value="1"/>
</dbReference>
<feature type="region of interest" description="Disordered" evidence="8">
    <location>
        <begin position="1"/>
        <end position="129"/>
    </location>
</feature>
<name>A0A163MC43_ABSGL</name>
<dbReference type="FunFam" id="1.10.10.10:FF:000027">
    <property type="entry name" value="Heat shock transcription factor 1"/>
    <property type="match status" value="1"/>
</dbReference>
<dbReference type="EMBL" id="LT554077">
    <property type="protein sequence ID" value="SAM03359.1"/>
    <property type="molecule type" value="Genomic_DNA"/>
</dbReference>
<feature type="region of interest" description="Disordered" evidence="8">
    <location>
        <begin position="577"/>
        <end position="641"/>
    </location>
</feature>
<feature type="compositionally biased region" description="Low complexity" evidence="8">
    <location>
        <begin position="491"/>
        <end position="504"/>
    </location>
</feature>
<evidence type="ECO:0000256" key="2">
    <source>
        <dbReference type="ARBA" id="ARBA00006403"/>
    </source>
</evidence>
<comment type="similarity">
    <text evidence="2 7">Belongs to the HSF family.</text>
</comment>
<evidence type="ECO:0000313" key="10">
    <source>
        <dbReference type="EMBL" id="SAM03359.1"/>
    </source>
</evidence>
<evidence type="ECO:0000313" key="11">
    <source>
        <dbReference type="Proteomes" id="UP000078561"/>
    </source>
</evidence>
<dbReference type="Pfam" id="PF00447">
    <property type="entry name" value="HSF_DNA-bind"/>
    <property type="match status" value="1"/>
</dbReference>
<feature type="compositionally biased region" description="Pro residues" evidence="8">
    <location>
        <begin position="420"/>
        <end position="443"/>
    </location>
</feature>
<dbReference type="OrthoDB" id="60033at2759"/>
<dbReference type="InterPro" id="IPR000232">
    <property type="entry name" value="HSF_DNA-bd"/>
</dbReference>
<comment type="subcellular location">
    <subcellularLocation>
        <location evidence="1">Nucleus</location>
    </subcellularLocation>
</comment>
<dbReference type="SUPFAM" id="SSF46785">
    <property type="entry name" value="Winged helix' DNA-binding domain"/>
    <property type="match status" value="1"/>
</dbReference>
<dbReference type="STRING" id="4829.A0A163MC43"/>
<dbReference type="GO" id="GO:0043565">
    <property type="term" value="F:sequence-specific DNA binding"/>
    <property type="evidence" value="ECO:0007669"/>
    <property type="project" value="InterPro"/>
</dbReference>
<evidence type="ECO:0000256" key="8">
    <source>
        <dbReference type="SAM" id="MobiDB-lite"/>
    </source>
</evidence>
<dbReference type="PRINTS" id="PR00056">
    <property type="entry name" value="HSFDOMAIN"/>
</dbReference>
<dbReference type="PANTHER" id="PTHR10015:SF427">
    <property type="entry name" value="HEAT SHOCK FACTOR PROTEIN"/>
    <property type="match status" value="1"/>
</dbReference>